<dbReference type="InterPro" id="IPR058926">
    <property type="entry name" value="YmzB-like"/>
</dbReference>
<protein>
    <submittedName>
        <fullName evidence="1">Uncharacterized protein</fullName>
    </submittedName>
</protein>
<comment type="caution">
    <text evidence="1">The sequence shown here is derived from an EMBL/GenBank/DDBJ whole genome shotgun (WGS) entry which is preliminary data.</text>
</comment>
<dbReference type="EMBL" id="NPMS01000002">
    <property type="protein sequence ID" value="OZU89378.1"/>
    <property type="molecule type" value="Genomic_DNA"/>
</dbReference>
<dbReference type="AlphaFoldDB" id="A0A265NBH5"/>
<reference evidence="1 2" key="1">
    <citation type="submission" date="2017-08" db="EMBL/GenBank/DDBJ databases">
        <title>Virgibacillus indicus sp. nov. and Virgibacillus profoundi sp. nov, two moderately halophilic bacteria isolated from marine sediment by using the Microfluidic Streak Plate.</title>
        <authorList>
            <person name="Xu B."/>
            <person name="Hu B."/>
            <person name="Wang J."/>
            <person name="Zhu Y."/>
            <person name="Huang L."/>
            <person name="Du W."/>
            <person name="Huang Y."/>
        </authorList>
    </citation>
    <scope>NUCLEOTIDE SEQUENCE [LARGE SCALE GENOMIC DNA]</scope>
    <source>
        <strain evidence="1 2">IO3-P2-C2</strain>
    </source>
</reference>
<dbReference type="Pfam" id="PF25846">
    <property type="entry name" value="YmzB"/>
    <property type="match status" value="1"/>
</dbReference>
<organism evidence="1 2">
    <name type="scientific">Virgibacillus indicus</name>
    <dbReference type="NCBI Taxonomy" id="2024554"/>
    <lineage>
        <taxon>Bacteria</taxon>
        <taxon>Bacillati</taxon>
        <taxon>Bacillota</taxon>
        <taxon>Bacilli</taxon>
        <taxon>Bacillales</taxon>
        <taxon>Bacillaceae</taxon>
        <taxon>Virgibacillus</taxon>
    </lineage>
</organism>
<keyword evidence="2" id="KW-1185">Reference proteome</keyword>
<dbReference type="Proteomes" id="UP000216498">
    <property type="component" value="Unassembled WGS sequence"/>
</dbReference>
<dbReference type="RefSeq" id="WP_094884851.1">
    <property type="nucleotide sequence ID" value="NZ_NPMS01000002.1"/>
</dbReference>
<evidence type="ECO:0000313" key="2">
    <source>
        <dbReference type="Proteomes" id="UP000216498"/>
    </source>
</evidence>
<gene>
    <name evidence="1" type="ORF">CIL03_06585</name>
</gene>
<accession>A0A265NBH5</accession>
<proteinExistence type="predicted"/>
<sequence length="116" mass="13373">MKQHFLTIEQFDDLLKQWNGNSVKVLKYEMDDLDETILELSSISYSTDTRDIDGYEAMHTLNLNGDGQIQTVASQFQPLPSALYEIPLEDSSLYEFDGNRFIISTNRAVYKIELVE</sequence>
<name>A0A265NBH5_9BACI</name>
<evidence type="ECO:0000313" key="1">
    <source>
        <dbReference type="EMBL" id="OZU89378.1"/>
    </source>
</evidence>
<dbReference type="OrthoDB" id="2705224at2"/>